<dbReference type="InterPro" id="IPR043502">
    <property type="entry name" value="DNA/RNA_pol_sf"/>
</dbReference>
<dbReference type="PANTHER" id="PTHR24559:SF444">
    <property type="entry name" value="REVERSE TRANSCRIPTASE DOMAIN-CONTAINING PROTEIN"/>
    <property type="match status" value="1"/>
</dbReference>
<dbReference type="SUPFAM" id="SSF56672">
    <property type="entry name" value="DNA/RNA polymerases"/>
    <property type="match status" value="1"/>
</dbReference>
<comment type="caution">
    <text evidence="3">The sequence shown here is derived from an EMBL/GenBank/DDBJ whole genome shotgun (WGS) entry which is preliminary data.</text>
</comment>
<dbReference type="Gene3D" id="3.30.70.270">
    <property type="match status" value="1"/>
</dbReference>
<dbReference type="InterPro" id="IPR043128">
    <property type="entry name" value="Rev_trsase/Diguanyl_cyclase"/>
</dbReference>
<feature type="domain" description="Reverse transcriptase" evidence="2">
    <location>
        <begin position="122"/>
        <end position="199"/>
    </location>
</feature>
<evidence type="ECO:0000313" key="4">
    <source>
        <dbReference type="Proteomes" id="UP000717996"/>
    </source>
</evidence>
<organism evidence="3 4">
    <name type="scientific">Rhizopus oryzae</name>
    <name type="common">Mucormycosis agent</name>
    <name type="synonym">Rhizopus arrhizus var. delemar</name>
    <dbReference type="NCBI Taxonomy" id="64495"/>
    <lineage>
        <taxon>Eukaryota</taxon>
        <taxon>Fungi</taxon>
        <taxon>Fungi incertae sedis</taxon>
        <taxon>Mucoromycota</taxon>
        <taxon>Mucoromycotina</taxon>
        <taxon>Mucoromycetes</taxon>
        <taxon>Mucorales</taxon>
        <taxon>Mucorineae</taxon>
        <taxon>Rhizopodaceae</taxon>
        <taxon>Rhizopus</taxon>
    </lineage>
</organism>
<gene>
    <name evidence="3" type="ORF">G6F51_013897</name>
</gene>
<dbReference type="OrthoDB" id="2282011at2759"/>
<evidence type="ECO:0000256" key="1">
    <source>
        <dbReference type="SAM" id="MobiDB-lite"/>
    </source>
</evidence>
<dbReference type="PANTHER" id="PTHR24559">
    <property type="entry name" value="TRANSPOSON TY3-I GAG-POL POLYPROTEIN"/>
    <property type="match status" value="1"/>
</dbReference>
<reference evidence="3" key="1">
    <citation type="journal article" date="2020" name="Microb. Genom.">
        <title>Genetic diversity of clinical and environmental Mucorales isolates obtained from an investigation of mucormycosis cases among solid organ transplant recipients.</title>
        <authorList>
            <person name="Nguyen M.H."/>
            <person name="Kaul D."/>
            <person name="Muto C."/>
            <person name="Cheng S.J."/>
            <person name="Richter R.A."/>
            <person name="Bruno V.M."/>
            <person name="Liu G."/>
            <person name="Beyhan S."/>
            <person name="Sundermann A.J."/>
            <person name="Mounaud S."/>
            <person name="Pasculle A.W."/>
            <person name="Nierman W.C."/>
            <person name="Driscoll E."/>
            <person name="Cumbie R."/>
            <person name="Clancy C.J."/>
            <person name="Dupont C.L."/>
        </authorList>
    </citation>
    <scope>NUCLEOTIDE SEQUENCE</scope>
    <source>
        <strain evidence="3">GL16</strain>
    </source>
</reference>
<sequence length="201" mass="22723">MSGLASDWDSNNHPVIPDPIDPEYINPNQSPADTDYERKVFFDTIQLNLDANAKIPLTSSCEIPEAIVALDTVPGQKAYRAPYPIANAHIPTVQKQVDDWLRDEVITIAPPNTEFNSPLLVVPKKGPNGEYDEEIRPCLDIRKLNSTPTNIDRFPLPLISELHQKMGNAKFFTTLDLKQAFHRFPIRKEDQPKTSFTFNVL</sequence>
<feature type="region of interest" description="Disordered" evidence="1">
    <location>
        <begin position="1"/>
        <end position="32"/>
    </location>
</feature>
<dbReference type="Proteomes" id="UP000717996">
    <property type="component" value="Unassembled WGS sequence"/>
</dbReference>
<dbReference type="Pfam" id="PF00078">
    <property type="entry name" value="RVT_1"/>
    <property type="match status" value="1"/>
</dbReference>
<protein>
    <recommendedName>
        <fullName evidence="2">Reverse transcriptase domain-containing protein</fullName>
    </recommendedName>
</protein>
<accession>A0A9P6XQE2</accession>
<proteinExistence type="predicted"/>
<dbReference type="InterPro" id="IPR053134">
    <property type="entry name" value="RNA-dir_DNA_polymerase"/>
</dbReference>
<dbReference type="EMBL" id="JAANIT010006862">
    <property type="protein sequence ID" value="KAG1530248.1"/>
    <property type="molecule type" value="Genomic_DNA"/>
</dbReference>
<name>A0A9P6XQE2_RHIOR</name>
<evidence type="ECO:0000259" key="2">
    <source>
        <dbReference type="Pfam" id="PF00078"/>
    </source>
</evidence>
<dbReference type="InterPro" id="IPR000477">
    <property type="entry name" value="RT_dom"/>
</dbReference>
<dbReference type="Gene3D" id="3.10.10.10">
    <property type="entry name" value="HIV Type 1 Reverse Transcriptase, subunit A, domain 1"/>
    <property type="match status" value="1"/>
</dbReference>
<evidence type="ECO:0000313" key="3">
    <source>
        <dbReference type="EMBL" id="KAG1530248.1"/>
    </source>
</evidence>
<dbReference type="AlphaFoldDB" id="A0A9P6XQE2"/>